<proteinExistence type="predicted"/>
<dbReference type="Proteomes" id="UP000254191">
    <property type="component" value="Unassembled WGS sequence"/>
</dbReference>
<organism evidence="1 2">
    <name type="scientific">Proteus mirabilis</name>
    <dbReference type="NCBI Taxonomy" id="584"/>
    <lineage>
        <taxon>Bacteria</taxon>
        <taxon>Pseudomonadati</taxon>
        <taxon>Pseudomonadota</taxon>
        <taxon>Gammaproteobacteria</taxon>
        <taxon>Enterobacterales</taxon>
        <taxon>Morganellaceae</taxon>
        <taxon>Proteus</taxon>
    </lineage>
</organism>
<dbReference type="InterPro" id="IPR005227">
    <property type="entry name" value="YqgF"/>
</dbReference>
<dbReference type="NCBIfam" id="TIGR00250">
    <property type="entry name" value="RNAse_H_YqgF"/>
    <property type="match status" value="1"/>
</dbReference>
<reference evidence="1 2" key="1">
    <citation type="submission" date="2018-06" db="EMBL/GenBank/DDBJ databases">
        <authorList>
            <consortium name="Pathogen Informatics"/>
            <person name="Doyle S."/>
        </authorList>
    </citation>
    <scope>NUCLEOTIDE SEQUENCE [LARGE SCALE GENOMIC DNA]</scope>
    <source>
        <strain evidence="1 2">NCTC11938</strain>
    </source>
</reference>
<dbReference type="Pfam" id="PF03652">
    <property type="entry name" value="RuvX"/>
    <property type="match status" value="1"/>
</dbReference>
<keyword evidence="1" id="KW-0378">Hydrolase</keyword>
<dbReference type="GO" id="GO:0006364">
    <property type="term" value="P:rRNA processing"/>
    <property type="evidence" value="ECO:0007669"/>
    <property type="project" value="InterPro"/>
</dbReference>
<dbReference type="SUPFAM" id="SSF53098">
    <property type="entry name" value="Ribonuclease H-like"/>
    <property type="match status" value="1"/>
</dbReference>
<dbReference type="GO" id="GO:0016787">
    <property type="term" value="F:hydrolase activity"/>
    <property type="evidence" value="ECO:0007669"/>
    <property type="project" value="UniProtKB-KW"/>
</dbReference>
<dbReference type="AlphaFoldDB" id="A0A379FHY7"/>
<evidence type="ECO:0000313" key="2">
    <source>
        <dbReference type="Proteomes" id="UP000254191"/>
    </source>
</evidence>
<dbReference type="EC" id="3.1.-.-" evidence="1"/>
<accession>A0A379FHY7</accession>
<dbReference type="InterPro" id="IPR037027">
    <property type="entry name" value="YqgF/RNaseH-like_dom_sf"/>
</dbReference>
<dbReference type="Gene3D" id="3.30.420.140">
    <property type="entry name" value="YqgF/RNase H-like domain"/>
    <property type="match status" value="1"/>
</dbReference>
<name>A0A379FHY7_PROMI</name>
<evidence type="ECO:0000313" key="1">
    <source>
        <dbReference type="EMBL" id="SUC20149.1"/>
    </source>
</evidence>
<dbReference type="EMBL" id="UGTS01000004">
    <property type="protein sequence ID" value="SUC20149.1"/>
    <property type="molecule type" value="Genomic_DNA"/>
</dbReference>
<sequence>MDALAYKSPYMMSAFSTVEARAHLFEQGGYRSLDKGSVDATSAVIILESWFERQY</sequence>
<gene>
    <name evidence="1" type="primary">yqgF_2</name>
    <name evidence="1" type="ORF">NCTC11938_01657</name>
</gene>
<protein>
    <submittedName>
        <fullName evidence="1">Holliday junction resolvase</fullName>
        <ecNumber evidence="1">3.1.-.-</ecNumber>
    </submittedName>
</protein>
<dbReference type="InterPro" id="IPR012337">
    <property type="entry name" value="RNaseH-like_sf"/>
</dbReference>